<dbReference type="KEGG" id="vg:1494738"/>
<name>Q9EMQ1_AMEPV</name>
<dbReference type="RefSeq" id="NP_064930.1">
    <property type="nucleotide sequence ID" value="NC_002520.1"/>
</dbReference>
<feature type="transmembrane region" description="Helical" evidence="1">
    <location>
        <begin position="92"/>
        <end position="114"/>
    </location>
</feature>
<protein>
    <submittedName>
        <fullName evidence="2">AMV148</fullName>
    </submittedName>
</protein>
<dbReference type="GeneID" id="1494738"/>
<feature type="transmembrane region" description="Helical" evidence="1">
    <location>
        <begin position="56"/>
        <end position="80"/>
    </location>
</feature>
<reference evidence="2 3" key="1">
    <citation type="journal article" date="2000" name="Virology">
        <title>Complete genomic sequence of the Amsacta moorei entomopoxvirus: analysis and comparison with other poxviruses.</title>
        <authorList>
            <person name="Bawden A.L."/>
            <person name="Glassberg K.J."/>
            <person name="Diggans J."/>
            <person name="Shaw R."/>
            <person name="Farmerie W."/>
            <person name="Moyer R.W."/>
        </authorList>
    </citation>
    <scope>NUCLEOTIDE SEQUENCE [LARGE SCALE GENOMIC DNA]</scope>
</reference>
<keyword evidence="1" id="KW-0472">Membrane</keyword>
<sequence>MPYFIVNNCFEFIDLKQGSIIIGYINILWNILNIIIFGITIDRINSYDFKHDELVILYNIVTIEIISSIISIFINILLLIGIYKRNTNFIKYYIIYSYVLTLIYILNLLFYLYYILYTGIVLFIAIILFNIYFLVIIRSYYYKLSETNSIINNVDI</sequence>
<feature type="transmembrane region" description="Helical" evidence="1">
    <location>
        <begin position="120"/>
        <end position="141"/>
    </location>
</feature>
<evidence type="ECO:0000256" key="1">
    <source>
        <dbReference type="SAM" id="Phobius"/>
    </source>
</evidence>
<dbReference type="Proteomes" id="UP000000872">
    <property type="component" value="Segment"/>
</dbReference>
<proteinExistence type="predicted"/>
<feature type="transmembrane region" description="Helical" evidence="1">
    <location>
        <begin position="21"/>
        <end position="41"/>
    </location>
</feature>
<dbReference type="EMBL" id="AF250284">
    <property type="protein sequence ID" value="AAG02854.1"/>
    <property type="molecule type" value="Genomic_DNA"/>
</dbReference>
<evidence type="ECO:0000313" key="2">
    <source>
        <dbReference type="EMBL" id="AAG02854.1"/>
    </source>
</evidence>
<accession>Q9EMQ1</accession>
<keyword evidence="1" id="KW-1133">Transmembrane helix</keyword>
<organismHost>
    <name type="scientific">Amsacta</name>
    <dbReference type="NCBI Taxonomy" id="340055"/>
</organismHost>
<evidence type="ECO:0000313" key="3">
    <source>
        <dbReference type="Proteomes" id="UP000000872"/>
    </source>
</evidence>
<organism evidence="2 3">
    <name type="scientific">Amsacta moorei entomopoxvirus</name>
    <name type="common">AmEPV</name>
    <dbReference type="NCBI Taxonomy" id="28321"/>
    <lineage>
        <taxon>Viruses</taxon>
        <taxon>Varidnaviria</taxon>
        <taxon>Bamfordvirae</taxon>
        <taxon>Nucleocytoviricota</taxon>
        <taxon>Pokkesviricetes</taxon>
        <taxon>Chitovirales</taxon>
        <taxon>Poxviridae</taxon>
        <taxon>Entomopoxvirinae</taxon>
        <taxon>Betaentomopoxvirus</taxon>
    </lineage>
</organism>
<gene>
    <name evidence="2" type="primary">AMV148</name>
</gene>
<keyword evidence="3" id="KW-1185">Reference proteome</keyword>
<keyword evidence="1" id="KW-0812">Transmembrane</keyword>